<feature type="signal peptide" evidence="1">
    <location>
        <begin position="1"/>
        <end position="21"/>
    </location>
</feature>
<evidence type="ECO:0000256" key="1">
    <source>
        <dbReference type="SAM" id="SignalP"/>
    </source>
</evidence>
<dbReference type="WBParaSite" id="ALUE_0001629001-mRNA-1">
    <property type="protein sequence ID" value="ALUE_0001629001-mRNA-1"/>
    <property type="gene ID" value="ALUE_0001629001"/>
</dbReference>
<dbReference type="PANTHER" id="PTHR37973">
    <property type="entry name" value="CHONDROITIN PROTEOGLYCAN 3"/>
    <property type="match status" value="1"/>
</dbReference>
<feature type="chain" id="PRO_5039891491" evidence="1">
    <location>
        <begin position="22"/>
        <end position="157"/>
    </location>
</feature>
<dbReference type="Proteomes" id="UP000036681">
    <property type="component" value="Unplaced"/>
</dbReference>
<dbReference type="InterPro" id="IPR039260">
    <property type="entry name" value="Cpg-3"/>
</dbReference>
<proteinExistence type="predicted"/>
<protein>
    <submittedName>
        <fullName evidence="3">Chondroitin proteoglycan 3</fullName>
    </submittedName>
</protein>
<dbReference type="PANTHER" id="PTHR37973:SF1">
    <property type="entry name" value="DICKKOPF_N DOMAIN-CONTAINING PROTEIN"/>
    <property type="match status" value="1"/>
</dbReference>
<accession>A0A9J2Q433</accession>
<name>A0A9J2Q433_ASCLU</name>
<evidence type="ECO:0000313" key="2">
    <source>
        <dbReference type="Proteomes" id="UP000036681"/>
    </source>
</evidence>
<reference evidence="3" key="1">
    <citation type="submission" date="2023-03" db="UniProtKB">
        <authorList>
            <consortium name="WormBaseParasite"/>
        </authorList>
    </citation>
    <scope>IDENTIFICATION</scope>
</reference>
<evidence type="ECO:0000313" key="3">
    <source>
        <dbReference type="WBParaSite" id="ALUE_0001629001-mRNA-1"/>
    </source>
</evidence>
<dbReference type="AlphaFoldDB" id="A0A9J2Q433"/>
<keyword evidence="2" id="KW-1185">Reference proteome</keyword>
<sequence>MERAWLALGVVLAAVVFGAFGKSQRLALWSGCDDDDVICKGQWSRAEDNETAKCVPAKTCFIDDDCFAGSCLGIAVGTCNCGACVPLAKCDDDSNCGGLKGACNNQTMLCDCDRGFKLNGFESHFDALLKFCNQENCEPNTDSCFGLPCNSGTCACF</sequence>
<organism evidence="2 3">
    <name type="scientific">Ascaris lumbricoides</name>
    <name type="common">Giant roundworm</name>
    <dbReference type="NCBI Taxonomy" id="6252"/>
    <lineage>
        <taxon>Eukaryota</taxon>
        <taxon>Metazoa</taxon>
        <taxon>Ecdysozoa</taxon>
        <taxon>Nematoda</taxon>
        <taxon>Chromadorea</taxon>
        <taxon>Rhabditida</taxon>
        <taxon>Spirurina</taxon>
        <taxon>Ascaridomorpha</taxon>
        <taxon>Ascaridoidea</taxon>
        <taxon>Ascarididae</taxon>
        <taxon>Ascaris</taxon>
    </lineage>
</organism>
<keyword evidence="1" id="KW-0732">Signal</keyword>